<evidence type="ECO:0000313" key="16">
    <source>
        <dbReference type="Proteomes" id="UP000515873"/>
    </source>
</evidence>
<keyword evidence="3" id="KW-0813">Transport</keyword>
<dbReference type="GO" id="GO:0009055">
    <property type="term" value="F:electron transfer activity"/>
    <property type="evidence" value="ECO:0007669"/>
    <property type="project" value="InterPro"/>
</dbReference>
<keyword evidence="16" id="KW-1185">Reference proteome</keyword>
<evidence type="ECO:0000256" key="5">
    <source>
        <dbReference type="ARBA" id="ARBA00022617"/>
    </source>
</evidence>
<dbReference type="InterPro" id="IPR052168">
    <property type="entry name" value="Cytochrome_b561_oxidase"/>
</dbReference>
<dbReference type="InterPro" id="IPR016174">
    <property type="entry name" value="Di-haem_cyt_TM"/>
</dbReference>
<dbReference type="GO" id="GO:0020037">
    <property type="term" value="F:heme binding"/>
    <property type="evidence" value="ECO:0007669"/>
    <property type="project" value="TreeGrafter"/>
</dbReference>
<protein>
    <submittedName>
        <fullName evidence="15">Cytochrome b/b6 domain-containing protein</fullName>
    </submittedName>
</protein>
<accession>A0A7G8Q3C6</accession>
<evidence type="ECO:0000259" key="14">
    <source>
        <dbReference type="Pfam" id="PF01292"/>
    </source>
</evidence>
<keyword evidence="6 13" id="KW-0812">Transmembrane</keyword>
<dbReference type="AlphaFoldDB" id="A0A7G8Q3C6"/>
<evidence type="ECO:0000256" key="11">
    <source>
        <dbReference type="ARBA" id="ARBA00023136"/>
    </source>
</evidence>
<evidence type="ECO:0000256" key="13">
    <source>
        <dbReference type="SAM" id="Phobius"/>
    </source>
</evidence>
<dbReference type="PANTHER" id="PTHR30529">
    <property type="entry name" value="CYTOCHROME B561"/>
    <property type="match status" value="1"/>
</dbReference>
<keyword evidence="10" id="KW-0408">Iron</keyword>
<evidence type="ECO:0000256" key="4">
    <source>
        <dbReference type="ARBA" id="ARBA00022475"/>
    </source>
</evidence>
<evidence type="ECO:0000256" key="9">
    <source>
        <dbReference type="ARBA" id="ARBA00022989"/>
    </source>
</evidence>
<dbReference type="EMBL" id="CP060412">
    <property type="protein sequence ID" value="QNK01284.1"/>
    <property type="molecule type" value="Genomic_DNA"/>
</dbReference>
<keyword evidence="7" id="KW-0479">Metal-binding</keyword>
<dbReference type="KEGG" id="dtl:H8F01_19920"/>
<dbReference type="Gene3D" id="1.20.950.20">
    <property type="entry name" value="Transmembrane di-heme cytochromes, Chain C"/>
    <property type="match status" value="1"/>
</dbReference>
<evidence type="ECO:0000313" key="15">
    <source>
        <dbReference type="EMBL" id="QNK01284.1"/>
    </source>
</evidence>
<proteinExistence type="inferred from homology"/>
<dbReference type="GO" id="GO:0005886">
    <property type="term" value="C:plasma membrane"/>
    <property type="evidence" value="ECO:0007669"/>
    <property type="project" value="UniProtKB-SubCell"/>
</dbReference>
<keyword evidence="9 13" id="KW-1133">Transmembrane helix</keyword>
<keyword evidence="5" id="KW-0349">Heme</keyword>
<keyword evidence="11 13" id="KW-0472">Membrane</keyword>
<reference evidence="15 16" key="1">
    <citation type="submission" date="2020-08" db="EMBL/GenBank/DDBJ databases">
        <title>Dyella sp. G9 isolated from forest soil.</title>
        <authorList>
            <person name="Fu J."/>
            <person name="Qiu L."/>
        </authorList>
    </citation>
    <scope>NUCLEOTIDE SEQUENCE [LARGE SCALE GENOMIC DNA]</scope>
    <source>
        <strain evidence="15 16">G9</strain>
    </source>
</reference>
<dbReference type="PANTHER" id="PTHR30529:SF3">
    <property type="entry name" value="CYTOCHROME B561 HOMOLOG 1"/>
    <property type="match status" value="1"/>
</dbReference>
<feature type="transmembrane region" description="Helical" evidence="13">
    <location>
        <begin position="35"/>
        <end position="56"/>
    </location>
</feature>
<dbReference type="Proteomes" id="UP000515873">
    <property type="component" value="Chromosome"/>
</dbReference>
<evidence type="ECO:0000256" key="8">
    <source>
        <dbReference type="ARBA" id="ARBA00022982"/>
    </source>
</evidence>
<evidence type="ECO:0000256" key="6">
    <source>
        <dbReference type="ARBA" id="ARBA00022692"/>
    </source>
</evidence>
<feature type="domain" description="Cytochrome b561 bacterial/Ni-hydrogenase" evidence="14">
    <location>
        <begin position="34"/>
        <end position="199"/>
    </location>
</feature>
<evidence type="ECO:0000256" key="2">
    <source>
        <dbReference type="ARBA" id="ARBA00004651"/>
    </source>
</evidence>
<organism evidence="15 16">
    <name type="scientific">Dyella telluris</name>
    <dbReference type="NCBI Taxonomy" id="2763498"/>
    <lineage>
        <taxon>Bacteria</taxon>
        <taxon>Pseudomonadati</taxon>
        <taxon>Pseudomonadota</taxon>
        <taxon>Gammaproteobacteria</taxon>
        <taxon>Lysobacterales</taxon>
        <taxon>Rhodanobacteraceae</taxon>
        <taxon>Dyella</taxon>
    </lineage>
</organism>
<dbReference type="Pfam" id="PF01292">
    <property type="entry name" value="Ni_hydr_CYTB"/>
    <property type="match status" value="1"/>
</dbReference>
<dbReference type="GO" id="GO:0046872">
    <property type="term" value="F:metal ion binding"/>
    <property type="evidence" value="ECO:0007669"/>
    <property type="project" value="UniProtKB-KW"/>
</dbReference>
<feature type="transmembrane region" description="Helical" evidence="13">
    <location>
        <begin position="168"/>
        <end position="190"/>
    </location>
</feature>
<keyword evidence="8" id="KW-0249">Electron transport</keyword>
<dbReference type="SUPFAM" id="SSF81342">
    <property type="entry name" value="Transmembrane di-heme cytochromes"/>
    <property type="match status" value="1"/>
</dbReference>
<name>A0A7G8Q3C6_9GAMM</name>
<feature type="transmembrane region" description="Helical" evidence="13">
    <location>
        <begin position="106"/>
        <end position="128"/>
    </location>
</feature>
<evidence type="ECO:0000256" key="12">
    <source>
        <dbReference type="ARBA" id="ARBA00037975"/>
    </source>
</evidence>
<dbReference type="RefSeq" id="WP_187056746.1">
    <property type="nucleotide sequence ID" value="NZ_CP060412.1"/>
</dbReference>
<gene>
    <name evidence="15" type="ORF">H8F01_19920</name>
</gene>
<keyword evidence="4" id="KW-1003">Cell membrane</keyword>
<evidence type="ECO:0000256" key="1">
    <source>
        <dbReference type="ARBA" id="ARBA00001970"/>
    </source>
</evidence>
<evidence type="ECO:0000256" key="7">
    <source>
        <dbReference type="ARBA" id="ARBA00022723"/>
    </source>
</evidence>
<sequence length="204" mass="22793">MDWQNKNPPANTTDTSKGGTAADVAADNLPMRPRALVITHWLTALLLALAVAVILIRDQVDGRAWRLWLLEGHRHLGLLILLLFFIRAGLRYRLGKWPPAGDTSALVRFAAGSTHFALYALLLVQPLLGWTLSSAEGKPVHFFGLTLPALVGSDEDLADRLTEWHEGVAWLLLALIALHVGAALWHHFILRDRTLRMMLARRRR</sequence>
<comment type="similarity">
    <text evidence="12">Belongs to the cytochrome b561 family.</text>
</comment>
<comment type="subcellular location">
    <subcellularLocation>
        <location evidence="2">Cell membrane</location>
        <topology evidence="2">Multi-pass membrane protein</topology>
    </subcellularLocation>
</comment>
<feature type="transmembrane region" description="Helical" evidence="13">
    <location>
        <begin position="76"/>
        <end position="94"/>
    </location>
</feature>
<evidence type="ECO:0000256" key="10">
    <source>
        <dbReference type="ARBA" id="ARBA00023004"/>
    </source>
</evidence>
<dbReference type="GO" id="GO:0022904">
    <property type="term" value="P:respiratory electron transport chain"/>
    <property type="evidence" value="ECO:0007669"/>
    <property type="project" value="InterPro"/>
</dbReference>
<comment type="cofactor">
    <cofactor evidence="1">
        <name>heme b</name>
        <dbReference type="ChEBI" id="CHEBI:60344"/>
    </cofactor>
</comment>
<evidence type="ECO:0000256" key="3">
    <source>
        <dbReference type="ARBA" id="ARBA00022448"/>
    </source>
</evidence>
<dbReference type="InterPro" id="IPR011577">
    <property type="entry name" value="Cyt_b561_bac/Ni-Hgenase"/>
</dbReference>